<dbReference type="Pfam" id="PF00501">
    <property type="entry name" value="AMP-binding"/>
    <property type="match status" value="1"/>
</dbReference>
<feature type="domain" description="AMP-dependent synthetase/ligase" evidence="1">
    <location>
        <begin position="19"/>
        <end position="381"/>
    </location>
</feature>
<dbReference type="InterPro" id="IPR025110">
    <property type="entry name" value="AMP-bd_C"/>
</dbReference>
<dbReference type="PANTHER" id="PTHR43767:SF1">
    <property type="entry name" value="NONRIBOSOMAL PEPTIDE SYNTHASE PES1 (EUROFUNG)-RELATED"/>
    <property type="match status" value="1"/>
</dbReference>
<comment type="caution">
    <text evidence="3">The sequence shown here is derived from an EMBL/GenBank/DDBJ whole genome shotgun (WGS) entry which is preliminary data.</text>
</comment>
<dbReference type="PANTHER" id="PTHR43767">
    <property type="entry name" value="LONG-CHAIN-FATTY-ACID--COA LIGASE"/>
    <property type="match status" value="1"/>
</dbReference>
<proteinExistence type="predicted"/>
<dbReference type="InterPro" id="IPR050237">
    <property type="entry name" value="ATP-dep_AMP-bd_enzyme"/>
</dbReference>
<name>A0A498C652_9GAMM</name>
<dbReference type="Gene3D" id="3.30.300.30">
    <property type="match status" value="1"/>
</dbReference>
<reference evidence="3 4" key="1">
    <citation type="submission" date="2018-10" db="EMBL/GenBank/DDBJ databases">
        <title>Genomic Encyclopedia of Type Strains, Phase IV (KMG-IV): sequencing the most valuable type-strain genomes for metagenomic binning, comparative biology and taxonomic classification.</title>
        <authorList>
            <person name="Goeker M."/>
        </authorList>
    </citation>
    <scope>NUCLEOTIDE SEQUENCE [LARGE SCALE GENOMIC DNA]</scope>
    <source>
        <strain evidence="3 4">DSM 12769</strain>
    </source>
</reference>
<sequence length="520" mass="56380">MSQDYEQLPMNWVGDWAGRRAALTPDKPAICDPDAGPPLTYAEMNERADRTGQWLMGALGLKPGERVAVLCRNRLELVDLYLACGKTGVVLAPLSFRLAAPELEDLLARIAPRAFLQEEALDELAEALTLPDSVAHRLRLDDAGGAWQRGPLAAPAKPANRPLAMRDPFLYIHTGGTTGKPKICPISHRQMTWNAIDILATSGGALGPQRELVTFPFFHVGGWNTLTPVYYAGGYSVILRQFDPGRALALISEQGISHFGAVEAMLQMMSAHPDFAAADLRTLEGITTAGASCSETTMRPWVARDIPVAQSYGLTEGGPSNFMLVTDGLDADTVWAQRHSIGQSMFHTDYRITDPEDGAPVKPGDTGVLEVRSPHAFDGYLDDTGRTANVLKPDGWIWTGDLARADAQGRVTLMGRADNVFVSGGENIAPEEVERVLTDYPGVKAAAVAGVADARWGQVPGALVVRTDPGVDARALTEHAEQHLARYKRPRHWRFVDAMPLTGAGKIDRKRVANILKQSE</sequence>
<dbReference type="InterPro" id="IPR042099">
    <property type="entry name" value="ANL_N_sf"/>
</dbReference>
<dbReference type="Gene3D" id="3.40.50.12780">
    <property type="entry name" value="N-terminal domain of ligase-like"/>
    <property type="match status" value="1"/>
</dbReference>
<dbReference type="GO" id="GO:0016878">
    <property type="term" value="F:acid-thiol ligase activity"/>
    <property type="evidence" value="ECO:0007669"/>
    <property type="project" value="UniProtKB-ARBA"/>
</dbReference>
<dbReference type="Pfam" id="PF13193">
    <property type="entry name" value="AMP-binding_C"/>
    <property type="match status" value="1"/>
</dbReference>
<evidence type="ECO:0000313" key="4">
    <source>
        <dbReference type="Proteomes" id="UP000275461"/>
    </source>
</evidence>
<accession>A0A498C652</accession>
<dbReference type="InterPro" id="IPR000873">
    <property type="entry name" value="AMP-dep_synth/lig_dom"/>
</dbReference>
<keyword evidence="4" id="KW-1185">Reference proteome</keyword>
<dbReference type="InterPro" id="IPR045851">
    <property type="entry name" value="AMP-bd_C_sf"/>
</dbReference>
<dbReference type="PROSITE" id="PS00455">
    <property type="entry name" value="AMP_BINDING"/>
    <property type="match status" value="1"/>
</dbReference>
<dbReference type="SUPFAM" id="SSF56801">
    <property type="entry name" value="Acetyl-CoA synthetase-like"/>
    <property type="match status" value="1"/>
</dbReference>
<evidence type="ECO:0000313" key="3">
    <source>
        <dbReference type="EMBL" id="RLK50507.1"/>
    </source>
</evidence>
<dbReference type="InterPro" id="IPR020845">
    <property type="entry name" value="AMP-binding_CS"/>
</dbReference>
<feature type="domain" description="AMP-binding enzyme C-terminal" evidence="2">
    <location>
        <begin position="432"/>
        <end position="506"/>
    </location>
</feature>
<dbReference type="Proteomes" id="UP000275461">
    <property type="component" value="Unassembled WGS sequence"/>
</dbReference>
<dbReference type="RefSeq" id="WP_121440993.1">
    <property type="nucleotide sequence ID" value="NZ_RCDA01000001.1"/>
</dbReference>
<organism evidence="3 4">
    <name type="scientific">Alkalispirillum mobile</name>
    <dbReference type="NCBI Taxonomy" id="85925"/>
    <lineage>
        <taxon>Bacteria</taxon>
        <taxon>Pseudomonadati</taxon>
        <taxon>Pseudomonadota</taxon>
        <taxon>Gammaproteobacteria</taxon>
        <taxon>Chromatiales</taxon>
        <taxon>Ectothiorhodospiraceae</taxon>
        <taxon>Alkalispirillum</taxon>
    </lineage>
</organism>
<protein>
    <submittedName>
        <fullName evidence="3">Fatty-acyl-CoA synthase</fullName>
    </submittedName>
</protein>
<dbReference type="AlphaFoldDB" id="A0A498C652"/>
<evidence type="ECO:0000259" key="1">
    <source>
        <dbReference type="Pfam" id="PF00501"/>
    </source>
</evidence>
<gene>
    <name evidence="3" type="ORF">DFR31_0408</name>
</gene>
<evidence type="ECO:0000259" key="2">
    <source>
        <dbReference type="Pfam" id="PF13193"/>
    </source>
</evidence>
<dbReference type="EMBL" id="RCDA01000001">
    <property type="protein sequence ID" value="RLK50507.1"/>
    <property type="molecule type" value="Genomic_DNA"/>
</dbReference>
<dbReference type="OrthoDB" id="9803968at2"/>